<comment type="caution">
    <text evidence="5">The sequence shown here is derived from an EMBL/GenBank/DDBJ whole genome shotgun (WGS) entry which is preliminary data.</text>
</comment>
<proteinExistence type="inferred from homology"/>
<evidence type="ECO:0000313" key="5">
    <source>
        <dbReference type="EMBL" id="MDM7860602.1"/>
    </source>
</evidence>
<dbReference type="Pfam" id="PF01263">
    <property type="entry name" value="Aldose_epim"/>
    <property type="match status" value="1"/>
</dbReference>
<dbReference type="RefSeq" id="WP_289364893.1">
    <property type="nucleotide sequence ID" value="NZ_JAUCBP010000007.1"/>
</dbReference>
<dbReference type="SUPFAM" id="SSF74650">
    <property type="entry name" value="Galactose mutarotase-like"/>
    <property type="match status" value="1"/>
</dbReference>
<keyword evidence="6" id="KW-1185">Reference proteome</keyword>
<dbReference type="InterPro" id="IPR011013">
    <property type="entry name" value="Gal_mutarotase_sf_dom"/>
</dbReference>
<name>A0ABT7SWP2_9ALTE</name>
<dbReference type="PANTHER" id="PTHR11122">
    <property type="entry name" value="APOSPORY-ASSOCIATED PROTEIN C-RELATED"/>
    <property type="match status" value="1"/>
</dbReference>
<protein>
    <recommendedName>
        <fullName evidence="4">Putative glucose-6-phosphate 1-epimerase</fullName>
        <ecNumber evidence="4">5.1.3.15</ecNumber>
    </recommendedName>
</protein>
<dbReference type="PIRSF" id="PIRSF016020">
    <property type="entry name" value="PHexose_mutarotase"/>
    <property type="match status" value="1"/>
</dbReference>
<evidence type="ECO:0000256" key="2">
    <source>
        <dbReference type="ARBA" id="ARBA00005866"/>
    </source>
</evidence>
<comment type="catalytic activity">
    <reaction evidence="1">
        <text>alpha-D-glucose 6-phosphate = beta-D-glucose 6-phosphate</text>
        <dbReference type="Rhea" id="RHEA:16249"/>
        <dbReference type="ChEBI" id="CHEBI:58225"/>
        <dbReference type="ChEBI" id="CHEBI:58247"/>
        <dbReference type="EC" id="5.1.3.15"/>
    </reaction>
</comment>
<dbReference type="InterPro" id="IPR025532">
    <property type="entry name" value="G6P_1-epimerase"/>
</dbReference>
<evidence type="ECO:0000256" key="4">
    <source>
        <dbReference type="PIRNR" id="PIRNR016020"/>
    </source>
</evidence>
<dbReference type="InterPro" id="IPR008183">
    <property type="entry name" value="Aldose_1/G6P_1-epimerase"/>
</dbReference>
<sequence>MLYTKVTHGSRDQVATVTIENNQASVVISLFGGHVLSFQPKTDNRERLWMSSLAQFDKRKPIRGGIPVCWPWFAAAPQDFTDEFGELPAHGYVRTCDWQVVHIQESVDATTVTLTPLIEAQNNLLPNLHVELELVIAKTLTVRLRTTNSGASRSYYAALHSYFAVSDIHHTELHDLTSPYIDKLQNWAQCPAPSPYCFTSETDRIHLSATPSVTITSGEASTVVNSHGHDSLVVWNPWQDRCKEMIDMSDDSYLTMLCVETARTQANVITQNETHILEQVIR</sequence>
<keyword evidence="3 4" id="KW-0413">Isomerase</keyword>
<comment type="similarity">
    <text evidence="2 4">Belongs to the glucose-6-phosphate 1-epimerase family.</text>
</comment>
<dbReference type="CDD" id="cd09020">
    <property type="entry name" value="D-hex-6-P-epi_like"/>
    <property type="match status" value="1"/>
</dbReference>
<dbReference type="Proteomes" id="UP001234343">
    <property type="component" value="Unassembled WGS sequence"/>
</dbReference>
<reference evidence="5 6" key="1">
    <citation type="submission" date="2023-06" db="EMBL/GenBank/DDBJ databases">
        <title>Alteromonas sp. ASW11-36 isolated from intertidal sand.</title>
        <authorList>
            <person name="Li Y."/>
        </authorList>
    </citation>
    <scope>NUCLEOTIDE SEQUENCE [LARGE SCALE GENOMIC DNA]</scope>
    <source>
        <strain evidence="5 6">ASW11-36</strain>
    </source>
</reference>
<dbReference type="EMBL" id="JAUCBP010000007">
    <property type="protein sequence ID" value="MDM7860602.1"/>
    <property type="molecule type" value="Genomic_DNA"/>
</dbReference>
<evidence type="ECO:0000256" key="1">
    <source>
        <dbReference type="ARBA" id="ARBA00001096"/>
    </source>
</evidence>
<dbReference type="Gene3D" id="2.70.98.10">
    <property type="match status" value="1"/>
</dbReference>
<dbReference type="EC" id="5.1.3.15" evidence="4"/>
<evidence type="ECO:0000313" key="6">
    <source>
        <dbReference type="Proteomes" id="UP001234343"/>
    </source>
</evidence>
<accession>A0ABT7SWP2</accession>
<organism evidence="5 6">
    <name type="scientific">Alteromonas arenosi</name>
    <dbReference type="NCBI Taxonomy" id="3055817"/>
    <lineage>
        <taxon>Bacteria</taxon>
        <taxon>Pseudomonadati</taxon>
        <taxon>Pseudomonadota</taxon>
        <taxon>Gammaproteobacteria</taxon>
        <taxon>Alteromonadales</taxon>
        <taxon>Alteromonadaceae</taxon>
        <taxon>Alteromonas/Salinimonas group</taxon>
        <taxon>Alteromonas</taxon>
    </lineage>
</organism>
<dbReference type="InterPro" id="IPR014718">
    <property type="entry name" value="GH-type_carb-bd"/>
</dbReference>
<gene>
    <name evidence="5" type="ORF">QTP81_08340</name>
</gene>
<dbReference type="PANTHER" id="PTHR11122:SF13">
    <property type="entry name" value="GLUCOSE-6-PHOSPHATE 1-EPIMERASE"/>
    <property type="match status" value="1"/>
</dbReference>
<evidence type="ECO:0000256" key="3">
    <source>
        <dbReference type="ARBA" id="ARBA00023235"/>
    </source>
</evidence>